<evidence type="ECO:0000256" key="1">
    <source>
        <dbReference type="ARBA" id="ARBA00004123"/>
    </source>
</evidence>
<evidence type="ECO:0000256" key="4">
    <source>
        <dbReference type="ARBA" id="ARBA00022771"/>
    </source>
</evidence>
<dbReference type="PROSITE" id="PS50084">
    <property type="entry name" value="KH_TYPE_1"/>
    <property type="match status" value="2"/>
</dbReference>
<keyword evidence="10" id="KW-0694">RNA-binding</keyword>
<comment type="subcellular location">
    <subcellularLocation>
        <location evidence="1">Nucleus</location>
    </subcellularLocation>
</comment>
<organism evidence="12 13">
    <name type="scientific">Penaeus vannamei</name>
    <name type="common">Whiteleg shrimp</name>
    <name type="synonym">Litopenaeus vannamei</name>
    <dbReference type="NCBI Taxonomy" id="6689"/>
    <lineage>
        <taxon>Eukaryota</taxon>
        <taxon>Metazoa</taxon>
        <taxon>Ecdysozoa</taxon>
        <taxon>Arthropoda</taxon>
        <taxon>Crustacea</taxon>
        <taxon>Multicrustacea</taxon>
        <taxon>Malacostraca</taxon>
        <taxon>Eumalacostraca</taxon>
        <taxon>Eucarida</taxon>
        <taxon>Decapoda</taxon>
        <taxon>Dendrobranchiata</taxon>
        <taxon>Penaeoidea</taxon>
        <taxon>Penaeidae</taxon>
        <taxon>Penaeus</taxon>
    </lineage>
</organism>
<evidence type="ECO:0000313" key="13">
    <source>
        <dbReference type="Proteomes" id="UP000283509"/>
    </source>
</evidence>
<dbReference type="InterPro" id="IPR036875">
    <property type="entry name" value="Znf_CCHC_sf"/>
</dbReference>
<dbReference type="GO" id="GO:0003723">
    <property type="term" value="F:RNA binding"/>
    <property type="evidence" value="ECO:0007669"/>
    <property type="project" value="UniProtKB-UniRule"/>
</dbReference>
<feature type="domain" description="CCHC-type" evidence="11">
    <location>
        <begin position="50"/>
        <end position="66"/>
    </location>
</feature>
<dbReference type="GO" id="GO:0071036">
    <property type="term" value="P:nuclear polyadenylation-dependent snoRNA catabolic process"/>
    <property type="evidence" value="ECO:0007669"/>
    <property type="project" value="TreeGrafter"/>
</dbReference>
<evidence type="ECO:0000256" key="6">
    <source>
        <dbReference type="ARBA" id="ARBA00023242"/>
    </source>
</evidence>
<sequence length="422" mass="47249">MASFYDSDVSEDLQIEAVHKQQSNSLRDWHINASDYPVYQRGRYFTREVRCTRCRQFGHLEKDCPRVPHCHLCSQTGHTVRYMCPENCCFRCGGEPHGFCYNTSAAVRCHLCGFHGHQMQMCPDLWRRFHITTSGEEVQSPEFHKVRPLKEQYCCICAKQGHYSYICPHRHENSYYSQVPQTVISYSSPVLQENGKLTVSAGAEILEVPADVTKFSVKQRDAGRLIGRQGMVVKEVQKLSNAKVIINTKYGRCQVHICGSWKDRKLAKGIIEVLLGRIPVAHGGLRSRPEVLADAGSDPSGLATMMKAKQALACGLRCRPRRSLRNPALSSARLKKLGEIEGQVRSSETASPDIAPAHYGKAIGKGGARLKYIHEKYQVRVSVPKDKESPIAVSGRSGSVRGAIKSWGARPADVLKQRVFLR</sequence>
<reference evidence="12 13" key="1">
    <citation type="submission" date="2018-04" db="EMBL/GenBank/DDBJ databases">
        <authorList>
            <person name="Zhang X."/>
            <person name="Yuan J."/>
            <person name="Li F."/>
            <person name="Xiang J."/>
        </authorList>
    </citation>
    <scope>NUCLEOTIDE SEQUENCE [LARGE SCALE GENOMIC DNA]</scope>
    <source>
        <tissue evidence="12">Muscle</tissue>
    </source>
</reference>
<gene>
    <name evidence="12" type="ORF">C7M84_000511</name>
</gene>
<dbReference type="PANTHER" id="PTHR46543:SF1">
    <property type="entry name" value="ZINC FINGER CCHC DOMAIN-CONTAINING PROTEIN 7"/>
    <property type="match status" value="1"/>
</dbReference>
<dbReference type="InterPro" id="IPR001878">
    <property type="entry name" value="Znf_CCHC"/>
</dbReference>
<dbReference type="EMBL" id="QCYY01001074">
    <property type="protein sequence ID" value="ROT80753.1"/>
    <property type="molecule type" value="Genomic_DNA"/>
</dbReference>
<dbReference type="GO" id="GO:0071031">
    <property type="term" value="P:nuclear mRNA surveillance of mRNA 3'-end processing"/>
    <property type="evidence" value="ECO:0007669"/>
    <property type="project" value="TreeGrafter"/>
</dbReference>
<dbReference type="Proteomes" id="UP000283509">
    <property type="component" value="Unassembled WGS sequence"/>
</dbReference>
<dbReference type="GO" id="GO:0071038">
    <property type="term" value="P:TRAMP-dependent tRNA surveillance pathway"/>
    <property type="evidence" value="ECO:0007669"/>
    <property type="project" value="TreeGrafter"/>
</dbReference>
<dbReference type="PANTHER" id="PTHR46543">
    <property type="entry name" value="ZINC FINGER CCHC DOMAIN-CONTAINING PROTEIN 7"/>
    <property type="match status" value="1"/>
</dbReference>
<dbReference type="OrthoDB" id="6342085at2759"/>
<dbReference type="InterPro" id="IPR004088">
    <property type="entry name" value="KH_dom_type_1"/>
</dbReference>
<evidence type="ECO:0000256" key="5">
    <source>
        <dbReference type="ARBA" id="ARBA00022833"/>
    </source>
</evidence>
<keyword evidence="5" id="KW-0862">Zinc</keyword>
<keyword evidence="4 9" id="KW-0863">Zinc-finger</keyword>
<dbReference type="GO" id="GO:0071037">
    <property type="term" value="P:nuclear polyadenylation-dependent snRNA catabolic process"/>
    <property type="evidence" value="ECO:0007669"/>
    <property type="project" value="TreeGrafter"/>
</dbReference>
<keyword evidence="13" id="KW-1185">Reference proteome</keyword>
<accession>A0A3R7QWG5</accession>
<dbReference type="AlphaFoldDB" id="A0A3R7QWG5"/>
<evidence type="ECO:0000256" key="3">
    <source>
        <dbReference type="ARBA" id="ARBA00022737"/>
    </source>
</evidence>
<evidence type="ECO:0000256" key="7">
    <source>
        <dbReference type="ARBA" id="ARBA00041190"/>
    </source>
</evidence>
<dbReference type="InterPro" id="IPR004087">
    <property type="entry name" value="KH_dom"/>
</dbReference>
<dbReference type="GO" id="GO:0071035">
    <property type="term" value="P:nuclear polyadenylation-dependent rRNA catabolic process"/>
    <property type="evidence" value="ECO:0007669"/>
    <property type="project" value="TreeGrafter"/>
</dbReference>
<dbReference type="InterPro" id="IPR051644">
    <property type="entry name" value="TRAMP_AT-DNA-binding"/>
</dbReference>
<evidence type="ECO:0000256" key="2">
    <source>
        <dbReference type="ARBA" id="ARBA00022723"/>
    </source>
</evidence>
<dbReference type="PROSITE" id="PS50158">
    <property type="entry name" value="ZF_CCHC"/>
    <property type="match status" value="1"/>
</dbReference>
<evidence type="ECO:0000259" key="11">
    <source>
        <dbReference type="PROSITE" id="PS50158"/>
    </source>
</evidence>
<comment type="caution">
    <text evidence="12">The sequence shown here is derived from an EMBL/GenBank/DDBJ whole genome shotgun (WGS) entry which is preliminary data.</text>
</comment>
<dbReference type="Gene3D" id="3.30.1370.10">
    <property type="entry name" value="K Homology domain, type 1"/>
    <property type="match status" value="1"/>
</dbReference>
<evidence type="ECO:0000256" key="8">
    <source>
        <dbReference type="ARBA" id="ARBA00043023"/>
    </source>
</evidence>
<dbReference type="GO" id="GO:0008270">
    <property type="term" value="F:zinc ion binding"/>
    <property type="evidence" value="ECO:0007669"/>
    <property type="project" value="UniProtKB-KW"/>
</dbReference>
<dbReference type="InterPro" id="IPR036612">
    <property type="entry name" value="KH_dom_type_1_sf"/>
</dbReference>
<protein>
    <recommendedName>
        <fullName evidence="7">Zinc finger CCHC domain-containing protein 7</fullName>
    </recommendedName>
    <alternativeName>
        <fullName evidence="8">TRAMP-like complex RNA-binding factor ZCCHC7</fullName>
    </alternativeName>
</protein>
<dbReference type="Gene3D" id="4.10.60.10">
    <property type="entry name" value="Zinc finger, CCHC-type"/>
    <property type="match status" value="2"/>
</dbReference>
<dbReference type="CDD" id="cd00105">
    <property type="entry name" value="KH-I"/>
    <property type="match status" value="1"/>
</dbReference>
<dbReference type="SUPFAM" id="SSF57756">
    <property type="entry name" value="Retrovirus zinc finger-like domains"/>
    <property type="match status" value="1"/>
</dbReference>
<dbReference type="SMART" id="SM00322">
    <property type="entry name" value="KH"/>
    <property type="match status" value="2"/>
</dbReference>
<name>A0A3R7QWG5_PENVA</name>
<dbReference type="SMART" id="SM00343">
    <property type="entry name" value="ZnF_C2HC"/>
    <property type="match status" value="4"/>
</dbReference>
<dbReference type="GO" id="GO:0071039">
    <property type="term" value="P:nuclear polyadenylation-dependent CUT catabolic process"/>
    <property type="evidence" value="ECO:0007669"/>
    <property type="project" value="TreeGrafter"/>
</dbReference>
<dbReference type="STRING" id="6689.A0A3R7QWG5"/>
<dbReference type="GO" id="GO:0031499">
    <property type="term" value="C:TRAMP complex"/>
    <property type="evidence" value="ECO:0007669"/>
    <property type="project" value="TreeGrafter"/>
</dbReference>
<dbReference type="Gene3D" id="3.30.310.210">
    <property type="match status" value="1"/>
</dbReference>
<dbReference type="Pfam" id="PF00013">
    <property type="entry name" value="KH_1"/>
    <property type="match status" value="2"/>
</dbReference>
<evidence type="ECO:0000313" key="12">
    <source>
        <dbReference type="EMBL" id="ROT80753.1"/>
    </source>
</evidence>
<dbReference type="SUPFAM" id="SSF54791">
    <property type="entry name" value="Eukaryotic type KH-domain (KH-domain type I)"/>
    <property type="match status" value="2"/>
</dbReference>
<reference evidence="12 13" key="2">
    <citation type="submission" date="2019-01" db="EMBL/GenBank/DDBJ databases">
        <title>The decoding of complex shrimp genome reveals the adaptation for benthos swimmer, frequently molting mechanism and breeding impact on genome.</title>
        <authorList>
            <person name="Sun Y."/>
            <person name="Gao Y."/>
            <person name="Yu Y."/>
        </authorList>
    </citation>
    <scope>NUCLEOTIDE SEQUENCE [LARGE SCALE GENOMIC DNA]</scope>
    <source>
        <tissue evidence="12">Muscle</tissue>
    </source>
</reference>
<keyword evidence="3" id="KW-0677">Repeat</keyword>
<keyword evidence="6" id="KW-0539">Nucleus</keyword>
<proteinExistence type="predicted"/>
<evidence type="ECO:0000256" key="10">
    <source>
        <dbReference type="PROSITE-ProRule" id="PRU00117"/>
    </source>
</evidence>
<keyword evidence="2" id="KW-0479">Metal-binding</keyword>
<evidence type="ECO:0000256" key="9">
    <source>
        <dbReference type="PROSITE-ProRule" id="PRU00047"/>
    </source>
</evidence>